<dbReference type="AlphaFoldDB" id="A0AAD4BGB5"/>
<evidence type="ECO:0000313" key="2">
    <source>
        <dbReference type="Proteomes" id="UP001194468"/>
    </source>
</evidence>
<protein>
    <submittedName>
        <fullName evidence="1">Uncharacterized protein</fullName>
    </submittedName>
</protein>
<accession>A0AAD4BGB5</accession>
<reference evidence="1" key="1">
    <citation type="submission" date="2019-10" db="EMBL/GenBank/DDBJ databases">
        <authorList>
            <consortium name="DOE Joint Genome Institute"/>
            <person name="Kuo A."/>
            <person name="Miyauchi S."/>
            <person name="Kiss E."/>
            <person name="Drula E."/>
            <person name="Kohler A."/>
            <person name="Sanchez-Garcia M."/>
            <person name="Andreopoulos B."/>
            <person name="Barry K.W."/>
            <person name="Bonito G."/>
            <person name="Buee M."/>
            <person name="Carver A."/>
            <person name="Chen C."/>
            <person name="Cichocki N."/>
            <person name="Clum A."/>
            <person name="Culley D."/>
            <person name="Crous P.W."/>
            <person name="Fauchery L."/>
            <person name="Girlanda M."/>
            <person name="Hayes R."/>
            <person name="Keri Z."/>
            <person name="LaButti K."/>
            <person name="Lipzen A."/>
            <person name="Lombard V."/>
            <person name="Magnuson J."/>
            <person name="Maillard F."/>
            <person name="Morin E."/>
            <person name="Murat C."/>
            <person name="Nolan M."/>
            <person name="Ohm R."/>
            <person name="Pangilinan J."/>
            <person name="Pereira M."/>
            <person name="Perotto S."/>
            <person name="Peter M."/>
            <person name="Riley R."/>
            <person name="Sitrit Y."/>
            <person name="Stielow B."/>
            <person name="Szollosi G."/>
            <person name="Zifcakova L."/>
            <person name="Stursova M."/>
            <person name="Spatafora J.W."/>
            <person name="Tedersoo L."/>
            <person name="Vaario L.-M."/>
            <person name="Yamada A."/>
            <person name="Yan M."/>
            <person name="Wang P."/>
            <person name="Xu J."/>
            <person name="Bruns T."/>
            <person name="Baldrian P."/>
            <person name="Vilgalys R."/>
            <person name="Henrissat B."/>
            <person name="Grigoriev I.V."/>
            <person name="Hibbett D."/>
            <person name="Nagy L.G."/>
            <person name="Martin F.M."/>
        </authorList>
    </citation>
    <scope>NUCLEOTIDE SEQUENCE</scope>
    <source>
        <strain evidence="1">BED1</strain>
    </source>
</reference>
<name>A0AAD4BGB5_BOLED</name>
<gene>
    <name evidence="1" type="ORF">L210DRAFT_3086025</name>
</gene>
<keyword evidence="2" id="KW-1185">Reference proteome</keyword>
<sequence>MRPLFVGVCPVVCLVGCGRSCLLRSSEALRCTSSRHRVAVVSKSLLVLRENCVRHGIASAVGDDAEVCFEWLIDHHLLTGACAHSVDVSRGCRTLYEDLACTEVGFKTESPGALGDRALCAAVPSNVSWVGLWRLAKKRVEMCEFVPP</sequence>
<dbReference type="Proteomes" id="UP001194468">
    <property type="component" value="Unassembled WGS sequence"/>
</dbReference>
<dbReference type="EMBL" id="WHUW01000068">
    <property type="protein sequence ID" value="KAF8429358.1"/>
    <property type="molecule type" value="Genomic_DNA"/>
</dbReference>
<proteinExistence type="predicted"/>
<evidence type="ECO:0000313" key="1">
    <source>
        <dbReference type="EMBL" id="KAF8429358.1"/>
    </source>
</evidence>
<comment type="caution">
    <text evidence="1">The sequence shown here is derived from an EMBL/GenBank/DDBJ whole genome shotgun (WGS) entry which is preliminary data.</text>
</comment>
<reference evidence="1" key="2">
    <citation type="journal article" date="2020" name="Nat. Commun.">
        <title>Large-scale genome sequencing of mycorrhizal fungi provides insights into the early evolution of symbiotic traits.</title>
        <authorList>
            <person name="Miyauchi S."/>
            <person name="Kiss E."/>
            <person name="Kuo A."/>
            <person name="Drula E."/>
            <person name="Kohler A."/>
            <person name="Sanchez-Garcia M."/>
            <person name="Morin E."/>
            <person name="Andreopoulos B."/>
            <person name="Barry K.W."/>
            <person name="Bonito G."/>
            <person name="Buee M."/>
            <person name="Carver A."/>
            <person name="Chen C."/>
            <person name="Cichocki N."/>
            <person name="Clum A."/>
            <person name="Culley D."/>
            <person name="Crous P.W."/>
            <person name="Fauchery L."/>
            <person name="Girlanda M."/>
            <person name="Hayes R.D."/>
            <person name="Keri Z."/>
            <person name="LaButti K."/>
            <person name="Lipzen A."/>
            <person name="Lombard V."/>
            <person name="Magnuson J."/>
            <person name="Maillard F."/>
            <person name="Murat C."/>
            <person name="Nolan M."/>
            <person name="Ohm R.A."/>
            <person name="Pangilinan J."/>
            <person name="Pereira M.F."/>
            <person name="Perotto S."/>
            <person name="Peter M."/>
            <person name="Pfister S."/>
            <person name="Riley R."/>
            <person name="Sitrit Y."/>
            <person name="Stielow J.B."/>
            <person name="Szollosi G."/>
            <person name="Zifcakova L."/>
            <person name="Stursova M."/>
            <person name="Spatafora J.W."/>
            <person name="Tedersoo L."/>
            <person name="Vaario L.M."/>
            <person name="Yamada A."/>
            <person name="Yan M."/>
            <person name="Wang P."/>
            <person name="Xu J."/>
            <person name="Bruns T."/>
            <person name="Baldrian P."/>
            <person name="Vilgalys R."/>
            <person name="Dunand C."/>
            <person name="Henrissat B."/>
            <person name="Grigoriev I.V."/>
            <person name="Hibbett D."/>
            <person name="Nagy L.G."/>
            <person name="Martin F.M."/>
        </authorList>
    </citation>
    <scope>NUCLEOTIDE SEQUENCE</scope>
    <source>
        <strain evidence="1">BED1</strain>
    </source>
</reference>
<organism evidence="1 2">
    <name type="scientific">Boletus edulis BED1</name>
    <dbReference type="NCBI Taxonomy" id="1328754"/>
    <lineage>
        <taxon>Eukaryota</taxon>
        <taxon>Fungi</taxon>
        <taxon>Dikarya</taxon>
        <taxon>Basidiomycota</taxon>
        <taxon>Agaricomycotina</taxon>
        <taxon>Agaricomycetes</taxon>
        <taxon>Agaricomycetidae</taxon>
        <taxon>Boletales</taxon>
        <taxon>Boletineae</taxon>
        <taxon>Boletaceae</taxon>
        <taxon>Boletoideae</taxon>
        <taxon>Boletus</taxon>
    </lineage>
</organism>